<dbReference type="RefSeq" id="WP_099386320.1">
    <property type="nucleotide sequence ID" value="NZ_JANSWH010000096.1"/>
</dbReference>
<dbReference type="PANTHER" id="PTHR46889">
    <property type="entry name" value="TRANSPOSASE INSF FOR INSERTION SEQUENCE IS3B-RELATED"/>
    <property type="match status" value="1"/>
</dbReference>
<keyword evidence="5" id="KW-1185">Reference proteome</keyword>
<reference evidence="4 5" key="1">
    <citation type="submission" date="2017-10" db="EMBL/GenBank/DDBJ databases">
        <title>Resolving the taxonomy of Roseburia spp., Eubacterium rectale and Agathobacter spp. through phylogenomic analysis.</title>
        <authorList>
            <person name="Sheridan P.O."/>
            <person name="Walker A.W."/>
            <person name="Duncan S.H."/>
            <person name="Scott K.P."/>
            <person name="Toole P.W.O."/>
            <person name="Luis P."/>
            <person name="Flint H.J."/>
        </authorList>
    </citation>
    <scope>NUCLEOTIDE SEQUENCE [LARGE SCALE GENOMIC DNA]</scope>
    <source>
        <strain evidence="4 5">JK623</strain>
    </source>
</reference>
<evidence type="ECO:0000256" key="1">
    <source>
        <dbReference type="ARBA" id="ARBA00002286"/>
    </source>
</evidence>
<dbReference type="GO" id="GO:0015074">
    <property type="term" value="P:DNA integration"/>
    <property type="evidence" value="ECO:0007669"/>
    <property type="project" value="InterPro"/>
</dbReference>
<dbReference type="InterPro" id="IPR050900">
    <property type="entry name" value="Transposase_IS3/IS150/IS904"/>
</dbReference>
<dbReference type="Pfam" id="PF13518">
    <property type="entry name" value="HTH_28"/>
    <property type="match status" value="2"/>
</dbReference>
<reference evidence="4 5" key="2">
    <citation type="submission" date="2017-10" db="EMBL/GenBank/DDBJ databases">
        <authorList>
            <person name="Banno H."/>
            <person name="Chua N.-H."/>
        </authorList>
    </citation>
    <scope>NUCLEOTIDE SEQUENCE [LARGE SCALE GENOMIC DNA]</scope>
    <source>
        <strain evidence="4 5">JK623</strain>
    </source>
</reference>
<comment type="caution">
    <text evidence="4">The sequence shown here is derived from an EMBL/GenBank/DDBJ whole genome shotgun (WGS) entry which is preliminary data.</text>
</comment>
<accession>A0A2G3E299</accession>
<evidence type="ECO:0000259" key="3">
    <source>
        <dbReference type="PROSITE" id="PS50994"/>
    </source>
</evidence>
<evidence type="ECO:0000313" key="4">
    <source>
        <dbReference type="EMBL" id="PHU37384.1"/>
    </source>
</evidence>
<dbReference type="InterPro" id="IPR025948">
    <property type="entry name" value="HTH-like_dom"/>
</dbReference>
<sequence>MSKYSFEFKKEVVMSYLNGKGGYTYLAQQYGISSKTRIQEWVAMYNKFGDEGLLRSRKQEKYSFEKKLSVVELYLSSEISYQDLALQEGITNPSMITNWVSRFRAAGPDALRPRKKGRKKTLKITDGNTQNKPVEESSVDTSAEHVKELEDELLKLRIENAFLKELRRLRLEDEAKMRERHSSSTVSDEKFKLKDLLSYTGMPKATYMYWQKRFDRENPDKELEEKIQEIRKNNKDYGYRRIHRELHNQGYLINKKKVQRIVQKLGLQVTSYTRKSRKYSSYKGRIGTVAPNRIRRRFNTHIPHQKITTDTTEFKYYEVDVKGHMTMHKLYLDPFMDMCNGEILSYGIDKKPSAKNVMNALDKAIEITSDCPYRRTFHSDQGWAYQMKAYSHRLKEERIFQSMSRKGNCLDNSVMENFFGLLKQEIYYGVIYYSYEELKAEIERFIKYYNEQRIKEKLGWMSPVQYRLHLLAA</sequence>
<name>A0A2G3E299_9FIRM</name>
<dbReference type="PANTHER" id="PTHR46889:SF4">
    <property type="entry name" value="TRANSPOSASE INSO FOR INSERTION SEQUENCE ELEMENT IS911B-RELATED"/>
    <property type="match status" value="1"/>
</dbReference>
<dbReference type="InterPro" id="IPR036397">
    <property type="entry name" value="RNaseH_sf"/>
</dbReference>
<dbReference type="InterPro" id="IPR001584">
    <property type="entry name" value="Integrase_cat-core"/>
</dbReference>
<dbReference type="InterPro" id="IPR048020">
    <property type="entry name" value="Transpos_IS3"/>
</dbReference>
<dbReference type="InterPro" id="IPR009057">
    <property type="entry name" value="Homeodomain-like_sf"/>
</dbReference>
<dbReference type="Pfam" id="PF00665">
    <property type="entry name" value="rve"/>
    <property type="match status" value="1"/>
</dbReference>
<dbReference type="InterPro" id="IPR012337">
    <property type="entry name" value="RNaseH-like_sf"/>
</dbReference>
<dbReference type="SUPFAM" id="SSF46689">
    <property type="entry name" value="Homeodomain-like"/>
    <property type="match status" value="1"/>
</dbReference>
<dbReference type="SUPFAM" id="SSF53098">
    <property type="entry name" value="Ribonuclease H-like"/>
    <property type="match status" value="1"/>
</dbReference>
<dbReference type="Proteomes" id="UP000224563">
    <property type="component" value="Unassembled WGS sequence"/>
</dbReference>
<dbReference type="AlphaFoldDB" id="A0A2G3E299"/>
<dbReference type="SUPFAM" id="SSF48295">
    <property type="entry name" value="TrpR-like"/>
    <property type="match status" value="1"/>
</dbReference>
<gene>
    <name evidence="4" type="ORF">CSX02_08260</name>
</gene>
<feature type="compositionally biased region" description="Basic residues" evidence="2">
    <location>
        <begin position="113"/>
        <end position="122"/>
    </location>
</feature>
<evidence type="ECO:0000313" key="5">
    <source>
        <dbReference type="Proteomes" id="UP000224563"/>
    </source>
</evidence>
<feature type="domain" description="Integrase catalytic" evidence="3">
    <location>
        <begin position="299"/>
        <end position="471"/>
    </location>
</feature>
<dbReference type="InterPro" id="IPR036388">
    <property type="entry name" value="WH-like_DNA-bd_sf"/>
</dbReference>
<feature type="region of interest" description="Disordered" evidence="2">
    <location>
        <begin position="110"/>
        <end position="141"/>
    </location>
</feature>
<dbReference type="NCBIfam" id="NF033516">
    <property type="entry name" value="transpos_IS3"/>
    <property type="match status" value="1"/>
</dbReference>
<dbReference type="Pfam" id="PF13333">
    <property type="entry name" value="rve_2"/>
    <property type="match status" value="1"/>
</dbReference>
<dbReference type="InterPro" id="IPR010921">
    <property type="entry name" value="Trp_repressor/repl_initiator"/>
</dbReference>
<evidence type="ECO:0000256" key="2">
    <source>
        <dbReference type="SAM" id="MobiDB-lite"/>
    </source>
</evidence>
<organism evidence="4 5">
    <name type="scientific">Agathobacter ruminis</name>
    <dbReference type="NCBI Taxonomy" id="1712665"/>
    <lineage>
        <taxon>Bacteria</taxon>
        <taxon>Bacillati</taxon>
        <taxon>Bacillota</taxon>
        <taxon>Clostridia</taxon>
        <taxon>Lachnospirales</taxon>
        <taxon>Lachnospiraceae</taxon>
        <taxon>Agathobacter</taxon>
    </lineage>
</organism>
<proteinExistence type="predicted"/>
<dbReference type="GO" id="GO:0043565">
    <property type="term" value="F:sequence-specific DNA binding"/>
    <property type="evidence" value="ECO:0007669"/>
    <property type="project" value="InterPro"/>
</dbReference>
<protein>
    <submittedName>
        <fullName evidence="4">IS3 family transposase</fullName>
    </submittedName>
</protein>
<dbReference type="EMBL" id="PDYG01000057">
    <property type="protein sequence ID" value="PHU37384.1"/>
    <property type="molecule type" value="Genomic_DNA"/>
</dbReference>
<dbReference type="PROSITE" id="PS50994">
    <property type="entry name" value="INTEGRASE"/>
    <property type="match status" value="1"/>
</dbReference>
<dbReference type="Pfam" id="PF13276">
    <property type="entry name" value="HTH_21"/>
    <property type="match status" value="1"/>
</dbReference>
<dbReference type="InterPro" id="IPR055247">
    <property type="entry name" value="InsJ-like_HTH"/>
</dbReference>
<dbReference type="Gene3D" id="1.10.10.10">
    <property type="entry name" value="Winged helix-like DNA-binding domain superfamily/Winged helix DNA-binding domain"/>
    <property type="match status" value="2"/>
</dbReference>
<dbReference type="Gene3D" id="3.30.420.10">
    <property type="entry name" value="Ribonuclease H-like superfamily/Ribonuclease H"/>
    <property type="match status" value="1"/>
</dbReference>
<comment type="function">
    <text evidence="1">Involved in the transposition of the insertion sequence.</text>
</comment>